<dbReference type="InterPro" id="IPR011701">
    <property type="entry name" value="MFS"/>
</dbReference>
<dbReference type="PANTHER" id="PTHR23501">
    <property type="entry name" value="MAJOR FACILITATOR SUPERFAMILY"/>
    <property type="match status" value="1"/>
</dbReference>
<dbReference type="InterPro" id="IPR036259">
    <property type="entry name" value="MFS_trans_sf"/>
</dbReference>
<feature type="domain" description="Major facilitator superfamily (MFS) profile" evidence="7">
    <location>
        <begin position="70"/>
        <end position="527"/>
    </location>
</feature>
<protein>
    <recommendedName>
        <fullName evidence="7">Major facilitator superfamily (MFS) profile domain-containing protein</fullName>
    </recommendedName>
</protein>
<evidence type="ECO:0000313" key="9">
    <source>
        <dbReference type="Proteomes" id="UP000664521"/>
    </source>
</evidence>
<evidence type="ECO:0000256" key="5">
    <source>
        <dbReference type="SAM" id="MobiDB-lite"/>
    </source>
</evidence>
<feature type="region of interest" description="Disordered" evidence="5">
    <location>
        <begin position="569"/>
        <end position="635"/>
    </location>
</feature>
<dbReference type="CDD" id="cd17502">
    <property type="entry name" value="MFS_Azr1_MDR_like"/>
    <property type="match status" value="1"/>
</dbReference>
<comment type="subcellular location">
    <subcellularLocation>
        <location evidence="1">Membrane</location>
        <topology evidence="1">Multi-pass membrane protein</topology>
    </subcellularLocation>
</comment>
<keyword evidence="3 6" id="KW-1133">Transmembrane helix</keyword>
<evidence type="ECO:0000256" key="1">
    <source>
        <dbReference type="ARBA" id="ARBA00004141"/>
    </source>
</evidence>
<feature type="transmembrane region" description="Helical" evidence="6">
    <location>
        <begin position="165"/>
        <end position="185"/>
    </location>
</feature>
<feature type="transmembrane region" description="Helical" evidence="6">
    <location>
        <begin position="223"/>
        <end position="243"/>
    </location>
</feature>
<feature type="transmembrane region" description="Helical" evidence="6">
    <location>
        <begin position="428"/>
        <end position="447"/>
    </location>
</feature>
<feature type="region of interest" description="Disordered" evidence="5">
    <location>
        <begin position="1"/>
        <end position="55"/>
    </location>
</feature>
<feature type="transmembrane region" description="Helical" evidence="6">
    <location>
        <begin position="134"/>
        <end position="159"/>
    </location>
</feature>
<gene>
    <name evidence="8" type="ORF">HETSPECPRED_007955</name>
</gene>
<feature type="compositionally biased region" description="Basic and acidic residues" evidence="5">
    <location>
        <begin position="598"/>
        <end position="616"/>
    </location>
</feature>
<evidence type="ECO:0000256" key="3">
    <source>
        <dbReference type="ARBA" id="ARBA00022989"/>
    </source>
</evidence>
<dbReference type="Proteomes" id="UP000664521">
    <property type="component" value="Unassembled WGS sequence"/>
</dbReference>
<dbReference type="InterPro" id="IPR020846">
    <property type="entry name" value="MFS_dom"/>
</dbReference>
<feature type="transmembrane region" description="Helical" evidence="6">
    <location>
        <begin position="68"/>
        <end position="93"/>
    </location>
</feature>
<dbReference type="PROSITE" id="PS50850">
    <property type="entry name" value="MFS"/>
    <property type="match status" value="1"/>
</dbReference>
<dbReference type="AlphaFoldDB" id="A0A8H3EMJ4"/>
<feature type="transmembrane region" description="Helical" evidence="6">
    <location>
        <begin position="399"/>
        <end position="416"/>
    </location>
</feature>
<name>A0A8H3EMJ4_9LECA</name>
<comment type="caution">
    <text evidence="8">The sequence shown here is derived from an EMBL/GenBank/DDBJ whole genome shotgun (WGS) entry which is preliminary data.</text>
</comment>
<evidence type="ECO:0000313" key="8">
    <source>
        <dbReference type="EMBL" id="CAF9907979.1"/>
    </source>
</evidence>
<feature type="transmembrane region" description="Helical" evidence="6">
    <location>
        <begin position="334"/>
        <end position="354"/>
    </location>
</feature>
<evidence type="ECO:0000256" key="6">
    <source>
        <dbReference type="SAM" id="Phobius"/>
    </source>
</evidence>
<dbReference type="EMBL" id="CAJPDS010000006">
    <property type="protein sequence ID" value="CAF9907979.1"/>
    <property type="molecule type" value="Genomic_DNA"/>
</dbReference>
<feature type="transmembrane region" description="Helical" evidence="6">
    <location>
        <begin position="105"/>
        <end position="127"/>
    </location>
</feature>
<evidence type="ECO:0000256" key="2">
    <source>
        <dbReference type="ARBA" id="ARBA00022692"/>
    </source>
</evidence>
<keyword evidence="4 6" id="KW-0472">Membrane</keyword>
<feature type="compositionally biased region" description="Polar residues" evidence="5">
    <location>
        <begin position="1"/>
        <end position="10"/>
    </location>
</feature>
<feature type="transmembrane region" description="Helical" evidence="6">
    <location>
        <begin position="192"/>
        <end position="211"/>
    </location>
</feature>
<evidence type="ECO:0000259" key="7">
    <source>
        <dbReference type="PROSITE" id="PS50850"/>
    </source>
</evidence>
<dbReference type="Pfam" id="PF07690">
    <property type="entry name" value="MFS_1"/>
    <property type="match status" value="1"/>
</dbReference>
<accession>A0A8H3EMJ4</accession>
<keyword evidence="2 6" id="KW-0812">Transmembrane</keyword>
<dbReference type="GO" id="GO:0022857">
    <property type="term" value="F:transmembrane transporter activity"/>
    <property type="evidence" value="ECO:0007669"/>
    <property type="project" value="InterPro"/>
</dbReference>
<feature type="transmembrane region" description="Helical" evidence="6">
    <location>
        <begin position="297"/>
        <end position="314"/>
    </location>
</feature>
<feature type="compositionally biased region" description="Basic and acidic residues" evidence="5">
    <location>
        <begin position="624"/>
        <end position="635"/>
    </location>
</feature>
<proteinExistence type="predicted"/>
<dbReference type="GO" id="GO:0005886">
    <property type="term" value="C:plasma membrane"/>
    <property type="evidence" value="ECO:0007669"/>
    <property type="project" value="TreeGrafter"/>
</dbReference>
<sequence>MAIENNSVTESDLACSQDHIGTPGRNDQVLKPNLERTNFDSHGTGAPTEEAKETQDLQRSYPSISRRLTIVAALCLGTLLNAIDITIIGVAIPTISTVFNALDDVGWYGTAYLVTLTAFQPIFGVTYKYFDPRITYLLSVLLFEMGSVLSASATSSAVFIVGRAITGWGGAGVLQGALCIVALIVPLDKRALYLGIVVSSFGAAACFGPIMGGALTDHASWRWCFWINVPIGGVVAVIVVVFLKLDGTDTAERRLPVMKKLRQLDPLGAALLMGSVCCLALALQWGGATVNWRSAKVIGLFVGFGLLGITFFLYEWKAGDRAMLPLRVFGQRSILLGCFYVCFFQMINDSVTYYIPFYFQAAQGASAISSGAKFISLVLPEIVAIVVVAAIVGKIGQYLTFMVSGACIAAVGIGLLTRITLGTPATEWAAYMVISGVGIGLGINLPYTTLHVLLSEDDIPIGNGITVLSGQLGGAIAVSAGQSTFLNTLLREVPKHVAGLSAEVVVATGATRLHALTTDPNVLRQVQIIYADAVTSTLWLPVAAASAAALCVCGMEWRRLNGIIKTTVSDDRESPEKAESGFSVIPPEMAGANTSNAADRKGHDDREIDSEKRERSIFTQGSRGEARNKNEGNSI</sequence>
<feature type="transmembrane region" description="Helical" evidence="6">
    <location>
        <begin position="264"/>
        <end position="285"/>
    </location>
</feature>
<feature type="compositionally biased region" description="Basic and acidic residues" evidence="5">
    <location>
        <begin position="569"/>
        <end position="579"/>
    </location>
</feature>
<evidence type="ECO:0000256" key="4">
    <source>
        <dbReference type="ARBA" id="ARBA00023136"/>
    </source>
</evidence>
<dbReference type="Gene3D" id="1.20.1250.20">
    <property type="entry name" value="MFS general substrate transporter like domains"/>
    <property type="match status" value="1"/>
</dbReference>
<dbReference type="SUPFAM" id="SSF103473">
    <property type="entry name" value="MFS general substrate transporter"/>
    <property type="match status" value="2"/>
</dbReference>
<dbReference type="Gene3D" id="1.20.1720.10">
    <property type="entry name" value="Multidrug resistance protein D"/>
    <property type="match status" value="1"/>
</dbReference>
<reference evidence="8" key="1">
    <citation type="submission" date="2021-03" db="EMBL/GenBank/DDBJ databases">
        <authorList>
            <person name="Tagirdzhanova G."/>
        </authorList>
    </citation>
    <scope>NUCLEOTIDE SEQUENCE</scope>
</reference>
<feature type="transmembrane region" description="Helical" evidence="6">
    <location>
        <begin position="374"/>
        <end position="392"/>
    </location>
</feature>
<organism evidence="8 9">
    <name type="scientific">Heterodermia speciosa</name>
    <dbReference type="NCBI Taxonomy" id="116794"/>
    <lineage>
        <taxon>Eukaryota</taxon>
        <taxon>Fungi</taxon>
        <taxon>Dikarya</taxon>
        <taxon>Ascomycota</taxon>
        <taxon>Pezizomycotina</taxon>
        <taxon>Lecanoromycetes</taxon>
        <taxon>OSLEUM clade</taxon>
        <taxon>Lecanoromycetidae</taxon>
        <taxon>Caliciales</taxon>
        <taxon>Physciaceae</taxon>
        <taxon>Heterodermia</taxon>
    </lineage>
</organism>
<keyword evidence="9" id="KW-1185">Reference proteome</keyword>
<dbReference type="OrthoDB" id="10021397at2759"/>
<dbReference type="PANTHER" id="PTHR23501:SF199">
    <property type="entry name" value="MFS EFFLUX TRANSPORTER INPD-RELATED"/>
    <property type="match status" value="1"/>
</dbReference>